<evidence type="ECO:0000313" key="2">
    <source>
        <dbReference type="EMBL" id="HIT17794.1"/>
    </source>
</evidence>
<gene>
    <name evidence="2" type="ORF">IAD04_05420</name>
</gene>
<dbReference type="AlphaFoldDB" id="A0A9D1G8T5"/>
<keyword evidence="1" id="KW-0472">Membrane</keyword>
<reference evidence="2" key="1">
    <citation type="submission" date="2020-10" db="EMBL/GenBank/DDBJ databases">
        <authorList>
            <person name="Gilroy R."/>
        </authorList>
    </citation>
    <scope>NUCLEOTIDE SEQUENCE</scope>
    <source>
        <strain evidence="2">14508</strain>
    </source>
</reference>
<feature type="transmembrane region" description="Helical" evidence="1">
    <location>
        <begin position="97"/>
        <end position="114"/>
    </location>
</feature>
<proteinExistence type="predicted"/>
<evidence type="ECO:0000256" key="1">
    <source>
        <dbReference type="SAM" id="Phobius"/>
    </source>
</evidence>
<sequence length="158" mass="19022">MIGIIVFLILFIIIDLLFYIPILIHILIADDLVGVYIFSIPIFYVTPQKTINHLRNKISIENLKYADKEDMKYIESIAIEEIHINTTFIDPSYEYSYIWYPLLGIFADLNTNIFKNKMTIEHNQQKKYHFYLKMHVKIARVIKYYFIIRRLKHERTSN</sequence>
<keyword evidence="1" id="KW-1133">Transmembrane helix</keyword>
<comment type="caution">
    <text evidence="2">The sequence shown here is derived from an EMBL/GenBank/DDBJ whole genome shotgun (WGS) entry which is preliminary data.</text>
</comment>
<evidence type="ECO:0000313" key="3">
    <source>
        <dbReference type="Proteomes" id="UP000886893"/>
    </source>
</evidence>
<accession>A0A9D1G8T5</accession>
<protein>
    <submittedName>
        <fullName evidence="2">Uncharacterized protein</fullName>
    </submittedName>
</protein>
<keyword evidence="1" id="KW-0812">Transmembrane</keyword>
<name>A0A9D1G8T5_9FIRM</name>
<reference evidence="2" key="2">
    <citation type="journal article" date="2021" name="PeerJ">
        <title>Extensive microbial diversity within the chicken gut microbiome revealed by metagenomics and culture.</title>
        <authorList>
            <person name="Gilroy R."/>
            <person name="Ravi A."/>
            <person name="Getino M."/>
            <person name="Pursley I."/>
            <person name="Horton D.L."/>
            <person name="Alikhan N.F."/>
            <person name="Baker D."/>
            <person name="Gharbi K."/>
            <person name="Hall N."/>
            <person name="Watson M."/>
            <person name="Adriaenssens E.M."/>
            <person name="Foster-Nyarko E."/>
            <person name="Jarju S."/>
            <person name="Secka A."/>
            <person name="Antonio M."/>
            <person name="Oren A."/>
            <person name="Chaudhuri R.R."/>
            <person name="La Ragione R."/>
            <person name="Hildebrand F."/>
            <person name="Pallen M.J."/>
        </authorList>
    </citation>
    <scope>NUCLEOTIDE SEQUENCE</scope>
    <source>
        <strain evidence="2">14508</strain>
    </source>
</reference>
<organism evidence="2 3">
    <name type="scientific">Candidatus Caccosoma faecigallinarum</name>
    <dbReference type="NCBI Taxonomy" id="2840720"/>
    <lineage>
        <taxon>Bacteria</taxon>
        <taxon>Bacillati</taxon>
        <taxon>Bacillota</taxon>
        <taxon>Bacillota incertae sedis</taxon>
        <taxon>Candidatus Caccosoma</taxon>
    </lineage>
</organism>
<feature type="transmembrane region" description="Helical" evidence="1">
    <location>
        <begin position="7"/>
        <end position="28"/>
    </location>
</feature>
<dbReference type="Proteomes" id="UP000886893">
    <property type="component" value="Unassembled WGS sequence"/>
</dbReference>
<dbReference type="EMBL" id="DVKI01000170">
    <property type="protein sequence ID" value="HIT17794.1"/>
    <property type="molecule type" value="Genomic_DNA"/>
</dbReference>